<protein>
    <submittedName>
        <fullName evidence="2">Uncharacterized protein</fullName>
    </submittedName>
</protein>
<evidence type="ECO:0000256" key="1">
    <source>
        <dbReference type="SAM" id="MobiDB-lite"/>
    </source>
</evidence>
<proteinExistence type="predicted"/>
<feature type="compositionally biased region" description="Pro residues" evidence="1">
    <location>
        <begin position="1"/>
        <end position="15"/>
    </location>
</feature>
<gene>
    <name evidence="2" type="ORF">BO99DRAFT_36002</name>
</gene>
<name>A0A2V5GXP4_ASPV1</name>
<evidence type="ECO:0000313" key="3">
    <source>
        <dbReference type="Proteomes" id="UP000249829"/>
    </source>
</evidence>
<feature type="region of interest" description="Disordered" evidence="1">
    <location>
        <begin position="1"/>
        <end position="20"/>
    </location>
</feature>
<keyword evidence="3" id="KW-1185">Reference proteome</keyword>
<dbReference type="AlphaFoldDB" id="A0A2V5GXP4"/>
<evidence type="ECO:0000313" key="2">
    <source>
        <dbReference type="EMBL" id="PYI14062.1"/>
    </source>
</evidence>
<accession>A0A2V5GXP4</accession>
<dbReference type="EMBL" id="KZ825222">
    <property type="protein sequence ID" value="PYI14062.1"/>
    <property type="molecule type" value="Genomic_DNA"/>
</dbReference>
<organism evidence="2 3">
    <name type="scientific">Aspergillus violaceofuscus (strain CBS 115571)</name>
    <dbReference type="NCBI Taxonomy" id="1450538"/>
    <lineage>
        <taxon>Eukaryota</taxon>
        <taxon>Fungi</taxon>
        <taxon>Dikarya</taxon>
        <taxon>Ascomycota</taxon>
        <taxon>Pezizomycotina</taxon>
        <taxon>Eurotiomycetes</taxon>
        <taxon>Eurotiomycetidae</taxon>
        <taxon>Eurotiales</taxon>
        <taxon>Aspergillaceae</taxon>
        <taxon>Aspergillus</taxon>
    </lineage>
</organism>
<sequence length="110" mass="12477">MPPSPPPPPPSPLCSPLPVHRPRPENLVLLRKDHSTKLRHSLSFAITLSRPWPTGCSGIRFNKRRPEKKGTGKNFGSPSFRWIYWPNEPVDTFSLPPQQPIYSRKVNSMG</sequence>
<reference evidence="2 3" key="1">
    <citation type="submission" date="2018-02" db="EMBL/GenBank/DDBJ databases">
        <title>The genomes of Aspergillus section Nigri reveals drivers in fungal speciation.</title>
        <authorList>
            <consortium name="DOE Joint Genome Institute"/>
            <person name="Vesth T.C."/>
            <person name="Nybo J."/>
            <person name="Theobald S."/>
            <person name="Brandl J."/>
            <person name="Frisvad J.C."/>
            <person name="Nielsen K.F."/>
            <person name="Lyhne E.K."/>
            <person name="Kogle M.E."/>
            <person name="Kuo A."/>
            <person name="Riley R."/>
            <person name="Clum A."/>
            <person name="Nolan M."/>
            <person name="Lipzen A."/>
            <person name="Salamov A."/>
            <person name="Henrissat B."/>
            <person name="Wiebenga A."/>
            <person name="De vries R.P."/>
            <person name="Grigoriev I.V."/>
            <person name="Mortensen U.H."/>
            <person name="Andersen M.R."/>
            <person name="Baker S.E."/>
        </authorList>
    </citation>
    <scope>NUCLEOTIDE SEQUENCE [LARGE SCALE GENOMIC DNA]</scope>
    <source>
        <strain evidence="2 3">CBS 115571</strain>
    </source>
</reference>
<dbReference type="Proteomes" id="UP000249829">
    <property type="component" value="Unassembled WGS sequence"/>
</dbReference>